<comment type="catalytic activity">
    <reaction evidence="7">
        <text>RNA(n) + a ribonucleoside 5'-triphosphate = RNA(n+1) + diphosphate</text>
        <dbReference type="Rhea" id="RHEA:21248"/>
        <dbReference type="Rhea" id="RHEA-COMP:14527"/>
        <dbReference type="Rhea" id="RHEA-COMP:17342"/>
        <dbReference type="ChEBI" id="CHEBI:33019"/>
        <dbReference type="ChEBI" id="CHEBI:61557"/>
        <dbReference type="ChEBI" id="CHEBI:140395"/>
        <dbReference type="EC" id="2.7.7.6"/>
    </reaction>
</comment>
<evidence type="ECO:0000259" key="8">
    <source>
        <dbReference type="Pfam" id="PF00940"/>
    </source>
</evidence>
<name>A0ABP9D6S5_9ACTN</name>
<keyword evidence="5" id="KW-0548">Nucleotidyltransferase</keyword>
<proteinExistence type="inferred from homology"/>
<dbReference type="EMBL" id="BAABIG010000163">
    <property type="protein sequence ID" value="GAA4828682.1"/>
    <property type="molecule type" value="Genomic_DNA"/>
</dbReference>
<keyword evidence="4" id="KW-0808">Transferase</keyword>
<dbReference type="Proteomes" id="UP001501265">
    <property type="component" value="Unassembled WGS sequence"/>
</dbReference>
<evidence type="ECO:0000256" key="1">
    <source>
        <dbReference type="ARBA" id="ARBA00009493"/>
    </source>
</evidence>
<evidence type="ECO:0000256" key="6">
    <source>
        <dbReference type="ARBA" id="ARBA00023163"/>
    </source>
</evidence>
<dbReference type="InterPro" id="IPR002092">
    <property type="entry name" value="DNA-dir_Rpol_phage-type"/>
</dbReference>
<dbReference type="SUPFAM" id="SSF56672">
    <property type="entry name" value="DNA/RNA polymerases"/>
    <property type="match status" value="1"/>
</dbReference>
<keyword evidence="3" id="KW-0240">DNA-directed RNA polymerase</keyword>
<dbReference type="Gene3D" id="3.30.70.370">
    <property type="match status" value="1"/>
</dbReference>
<dbReference type="RefSeq" id="WP_345624934.1">
    <property type="nucleotide sequence ID" value="NZ_BAABIG010000163.1"/>
</dbReference>
<dbReference type="EC" id="2.7.7.6" evidence="2"/>
<accession>A0ABP9D6S5</accession>
<evidence type="ECO:0000256" key="7">
    <source>
        <dbReference type="ARBA" id="ARBA00048552"/>
    </source>
</evidence>
<dbReference type="Pfam" id="PF00940">
    <property type="entry name" value="RNA_pol"/>
    <property type="match status" value="1"/>
</dbReference>
<evidence type="ECO:0000313" key="10">
    <source>
        <dbReference type="Proteomes" id="UP001501265"/>
    </source>
</evidence>
<dbReference type="PANTHER" id="PTHR10102:SF0">
    <property type="entry name" value="DNA-DIRECTED RNA POLYMERASE, MITOCHONDRIAL"/>
    <property type="match status" value="1"/>
</dbReference>
<dbReference type="InterPro" id="IPR043502">
    <property type="entry name" value="DNA/RNA_pol_sf"/>
</dbReference>
<keyword evidence="6" id="KW-0804">Transcription</keyword>
<dbReference type="PANTHER" id="PTHR10102">
    <property type="entry name" value="DNA-DIRECTED RNA POLYMERASE, MITOCHONDRIAL"/>
    <property type="match status" value="1"/>
</dbReference>
<evidence type="ECO:0000256" key="3">
    <source>
        <dbReference type="ARBA" id="ARBA00022478"/>
    </source>
</evidence>
<protein>
    <recommendedName>
        <fullName evidence="2">DNA-directed RNA polymerase</fullName>
        <ecNumber evidence="2">2.7.7.6</ecNumber>
    </recommendedName>
</protein>
<reference evidence="10" key="1">
    <citation type="journal article" date="2019" name="Int. J. Syst. Evol. Microbiol.">
        <title>The Global Catalogue of Microorganisms (GCM) 10K type strain sequencing project: providing services to taxonomists for standard genome sequencing and annotation.</title>
        <authorList>
            <consortium name="The Broad Institute Genomics Platform"/>
            <consortium name="The Broad Institute Genome Sequencing Center for Infectious Disease"/>
            <person name="Wu L."/>
            <person name="Ma J."/>
        </authorList>
    </citation>
    <scope>NUCLEOTIDE SEQUENCE [LARGE SCALE GENOMIC DNA]</scope>
    <source>
        <strain evidence="10">JCM 18081</strain>
    </source>
</reference>
<organism evidence="9 10">
    <name type="scientific">Streptomyces ziwulingensis</name>
    <dbReference type="NCBI Taxonomy" id="1045501"/>
    <lineage>
        <taxon>Bacteria</taxon>
        <taxon>Bacillati</taxon>
        <taxon>Actinomycetota</taxon>
        <taxon>Actinomycetes</taxon>
        <taxon>Kitasatosporales</taxon>
        <taxon>Streptomycetaceae</taxon>
        <taxon>Streptomyces</taxon>
    </lineage>
</organism>
<evidence type="ECO:0000256" key="2">
    <source>
        <dbReference type="ARBA" id="ARBA00012418"/>
    </source>
</evidence>
<comment type="caution">
    <text evidence="9">The sequence shown here is derived from an EMBL/GenBank/DDBJ whole genome shotgun (WGS) entry which is preliminary data.</text>
</comment>
<feature type="domain" description="DNA-directed RNA polymerase C-terminal" evidence="8">
    <location>
        <begin position="3"/>
        <end position="128"/>
    </location>
</feature>
<dbReference type="InterPro" id="IPR046950">
    <property type="entry name" value="DNA-dir_Rpol_C_phage-type"/>
</dbReference>
<comment type="similarity">
    <text evidence="1">Belongs to the phage and mitochondrial RNA polymerase family.</text>
</comment>
<sequence>MLLNQSYLSSKEIKLKPYSYNKRSFTLKVTTDKLRSAKQGRALMPNLIHSLDASVLALLADDLFNTNNINNFYSIHDCFAVTANNIPKLFSALKSIYTKIYTQDIFLRNFDNFIRSYIKVKYGDNCFNDDNLKINTIVDDKEVVLQFPNLNQVLGRELPSMDLITKSSYLIS</sequence>
<gene>
    <name evidence="9" type="ORF">GCM10023220_71690</name>
</gene>
<evidence type="ECO:0000256" key="5">
    <source>
        <dbReference type="ARBA" id="ARBA00022695"/>
    </source>
</evidence>
<evidence type="ECO:0000313" key="9">
    <source>
        <dbReference type="EMBL" id="GAA4828682.1"/>
    </source>
</evidence>
<keyword evidence="10" id="KW-1185">Reference proteome</keyword>
<evidence type="ECO:0000256" key="4">
    <source>
        <dbReference type="ARBA" id="ARBA00022679"/>
    </source>
</evidence>